<feature type="compositionally biased region" description="Acidic residues" evidence="1">
    <location>
        <begin position="512"/>
        <end position="522"/>
    </location>
</feature>
<sequence>MSLETLAATASLTALNHTTPTKPLLTNPTDSTERQYTGFLQPNSKHCKNLPLPKPPSASSLVFNAGKSRLQVENSCLVRSVSENLYTRTPSILADLSEVNEDLIDPKETPCDRLRVYIPEPRPKKKNYKSESSRQRKAVLIPLYDSADTVVDITPPQLVLPKLTRIEHDSVFNSASSSNNIVPVSDKSSNQSLSQLEVKTIQLKIEPDTKITCITDLSESNNKPFESLDLDPKTIIANSKMQRKIAYSISKWKLLATGLLPQASAEKVNSNTVSPQSSVTEESRPFKTASKLQSCIVSNDGPSKAMTHSSTVFHTIEQRIHNRRSLEMIHFEDSKSDHSLDSSNSDASVSRPSFSTGSYAEKSGSGDTIPRDSVGLLKLESENTTMVDPSVSTPSLYSAISVPRRRFRVFGASSSVSRPQTSSLDLKAAAQHRYKITAKPKPSATIGIGFKDYDEINREWLQMIEEPIVTIKKPQTKKSRAITFDPKVSALEFSQETPVINLYDLEDRCVESDTDDQDEMGSDTDPIAQSILPSPQPLIQVSSTSDLLKKAEQAWILWTSNENLANIDYIPSQRDYDDMTDEERSIPNGIYITLVRTAVRDTSSPATRGLLIPKHLGEFRTGAVRIKGMDIGNGGKHMSKESLTQSLPLVVGYKASGQSMPAIGVALEDQPNYDAHRTESSLWVSTNALLSQFALPPSHSYHTHMQSSRAELPSTVDTTHLPTVATHSGPISNCTSLVQAIGTTTEWVAGSIARLTTKKTTKPQTRADSTSGIVMTQPNL</sequence>
<evidence type="ECO:0000313" key="3">
    <source>
        <dbReference type="Proteomes" id="UP000077115"/>
    </source>
</evidence>
<gene>
    <name evidence="2" type="ORF">BDEG_27984</name>
</gene>
<dbReference type="AlphaFoldDB" id="A0A177WXH5"/>
<evidence type="ECO:0000313" key="2">
    <source>
        <dbReference type="EMBL" id="OAJ44789.1"/>
    </source>
</evidence>
<name>A0A177WXH5_BATDL</name>
<feature type="compositionally biased region" description="Low complexity" evidence="1">
    <location>
        <begin position="341"/>
        <end position="353"/>
    </location>
</feature>
<dbReference type="VEuPathDB" id="FungiDB:BDEG_27984"/>
<organism evidence="2 3">
    <name type="scientific">Batrachochytrium dendrobatidis (strain JEL423)</name>
    <dbReference type="NCBI Taxonomy" id="403673"/>
    <lineage>
        <taxon>Eukaryota</taxon>
        <taxon>Fungi</taxon>
        <taxon>Fungi incertae sedis</taxon>
        <taxon>Chytridiomycota</taxon>
        <taxon>Chytridiomycota incertae sedis</taxon>
        <taxon>Chytridiomycetes</taxon>
        <taxon>Rhizophydiales</taxon>
        <taxon>Rhizophydiales incertae sedis</taxon>
        <taxon>Batrachochytrium</taxon>
    </lineage>
</organism>
<reference evidence="2 3" key="1">
    <citation type="submission" date="2006-10" db="EMBL/GenBank/DDBJ databases">
        <title>The Genome Sequence of Batrachochytrium dendrobatidis JEL423.</title>
        <authorList>
            <consortium name="The Broad Institute Genome Sequencing Platform"/>
            <person name="Birren B."/>
            <person name="Lander E."/>
            <person name="Galagan J."/>
            <person name="Cuomo C."/>
            <person name="Devon K."/>
            <person name="Jaffe D."/>
            <person name="Butler J."/>
            <person name="Alvarez P."/>
            <person name="Gnerre S."/>
            <person name="Grabherr M."/>
            <person name="Kleber M."/>
            <person name="Mauceli E."/>
            <person name="Brockman W."/>
            <person name="Young S."/>
            <person name="LaButti K."/>
            <person name="Sykes S."/>
            <person name="DeCaprio D."/>
            <person name="Crawford M."/>
            <person name="Koehrsen M."/>
            <person name="Engels R."/>
            <person name="Montgomery P."/>
            <person name="Pearson M."/>
            <person name="Howarth C."/>
            <person name="Larson L."/>
            <person name="White J."/>
            <person name="O'Leary S."/>
            <person name="Kodira C."/>
            <person name="Zeng Q."/>
            <person name="Yandava C."/>
            <person name="Alvarado L."/>
            <person name="Longcore J."/>
            <person name="James T."/>
        </authorList>
    </citation>
    <scope>NUCLEOTIDE SEQUENCE [LARGE SCALE GENOMIC DNA]</scope>
    <source>
        <strain evidence="2 3">JEL423</strain>
    </source>
</reference>
<dbReference type="Proteomes" id="UP000077115">
    <property type="component" value="Unassembled WGS sequence"/>
</dbReference>
<evidence type="ECO:0000256" key="1">
    <source>
        <dbReference type="SAM" id="MobiDB-lite"/>
    </source>
</evidence>
<feature type="compositionally biased region" description="Polar residues" evidence="1">
    <location>
        <begin position="762"/>
        <end position="780"/>
    </location>
</feature>
<feature type="region of interest" description="Disordered" evidence="1">
    <location>
        <begin position="511"/>
        <end position="534"/>
    </location>
</feature>
<feature type="region of interest" description="Disordered" evidence="1">
    <location>
        <begin position="335"/>
        <end position="372"/>
    </location>
</feature>
<dbReference type="EMBL" id="DS022313">
    <property type="protein sequence ID" value="OAJ44789.1"/>
    <property type="molecule type" value="Genomic_DNA"/>
</dbReference>
<reference evidence="2 3" key="2">
    <citation type="submission" date="2016-05" db="EMBL/GenBank/DDBJ databases">
        <title>Lineage-specific infection strategies underlie the spectrum of fungal disease in amphibians.</title>
        <authorList>
            <person name="Cuomo C.A."/>
            <person name="Farrer R.A."/>
            <person name="James T."/>
            <person name="Longcore J."/>
            <person name="Birren B."/>
        </authorList>
    </citation>
    <scope>NUCLEOTIDE SEQUENCE [LARGE SCALE GENOMIC DNA]</scope>
    <source>
        <strain evidence="2 3">JEL423</strain>
    </source>
</reference>
<protein>
    <submittedName>
        <fullName evidence="2">Uncharacterized protein</fullName>
    </submittedName>
</protein>
<proteinExistence type="predicted"/>
<feature type="region of interest" description="Disordered" evidence="1">
    <location>
        <begin position="759"/>
        <end position="780"/>
    </location>
</feature>
<accession>A0A177WXH5</accession>